<evidence type="ECO:0000256" key="2">
    <source>
        <dbReference type="ARBA" id="ARBA00022692"/>
    </source>
</evidence>
<dbReference type="InterPro" id="IPR008547">
    <property type="entry name" value="DUF829_TMEM53"/>
</dbReference>
<keyword evidence="4" id="KW-0472">Membrane</keyword>
<sequence>MPPPSALKKLNSYVFISEPIDAETTLLPSERGTQKPALKPPGLIILFTWMDAKLIHIQKYVDTFHELFPSSTIVAVTQAALAPLMTILHREKENGRLENGILVHTMSNGGSFQLVVFQKMLMKSALGAAFEPPTALCLDSAPGEDALDIALRANSPQNPLLRVIATPVILFLYGVHRCFFQWLVGKPPMVAEMRAKFLSPAVLPGLSSDTHGKTKATPRLYVYSETDEVMQPEGIRKHADQAIAAGFDVRVERYEISPHVAHARTDPERYWNAVRQLWLRALEDGGKHVKL</sequence>
<comment type="subcellular location">
    <subcellularLocation>
        <location evidence="6">Nucleus outer membrane</location>
        <topology evidence="6">Single-pass membrane protein</topology>
    </subcellularLocation>
</comment>
<comment type="caution">
    <text evidence="7">The sequence shown here is derived from an EMBL/GenBank/DDBJ whole genome shotgun (WGS) entry which is preliminary data.</text>
</comment>
<dbReference type="InterPro" id="IPR029058">
    <property type="entry name" value="AB_hydrolase_fold"/>
</dbReference>
<evidence type="ECO:0008006" key="9">
    <source>
        <dbReference type="Google" id="ProtNLM"/>
    </source>
</evidence>
<organism evidence="7 8">
    <name type="scientific">Agrocybe chaxingu</name>
    <dbReference type="NCBI Taxonomy" id="84603"/>
    <lineage>
        <taxon>Eukaryota</taxon>
        <taxon>Fungi</taxon>
        <taxon>Dikarya</taxon>
        <taxon>Basidiomycota</taxon>
        <taxon>Agaricomycotina</taxon>
        <taxon>Agaricomycetes</taxon>
        <taxon>Agaricomycetidae</taxon>
        <taxon>Agaricales</taxon>
        <taxon>Agaricineae</taxon>
        <taxon>Strophariaceae</taxon>
        <taxon>Agrocybe</taxon>
    </lineage>
</organism>
<evidence type="ECO:0000313" key="7">
    <source>
        <dbReference type="EMBL" id="KAJ3497754.1"/>
    </source>
</evidence>
<evidence type="ECO:0000313" key="8">
    <source>
        <dbReference type="Proteomes" id="UP001148786"/>
    </source>
</evidence>
<dbReference type="EMBL" id="JANKHO010001841">
    <property type="protein sequence ID" value="KAJ3497754.1"/>
    <property type="molecule type" value="Genomic_DNA"/>
</dbReference>
<evidence type="ECO:0000256" key="6">
    <source>
        <dbReference type="ARBA" id="ARBA00034303"/>
    </source>
</evidence>
<proteinExistence type="inferred from homology"/>
<dbReference type="AlphaFoldDB" id="A0A9W8JQU9"/>
<dbReference type="PANTHER" id="PTHR12265:SF30">
    <property type="entry name" value="TRANSMEMBRANE PROTEIN 53"/>
    <property type="match status" value="1"/>
</dbReference>
<evidence type="ECO:0000256" key="3">
    <source>
        <dbReference type="ARBA" id="ARBA00022989"/>
    </source>
</evidence>
<evidence type="ECO:0000256" key="1">
    <source>
        <dbReference type="ARBA" id="ARBA00007387"/>
    </source>
</evidence>
<accession>A0A9W8JQU9</accession>
<dbReference type="SUPFAM" id="SSF53474">
    <property type="entry name" value="alpha/beta-Hydrolases"/>
    <property type="match status" value="1"/>
</dbReference>
<dbReference type="Pfam" id="PF05705">
    <property type="entry name" value="DUF829"/>
    <property type="match status" value="1"/>
</dbReference>
<keyword evidence="3" id="KW-1133">Transmembrane helix</keyword>
<evidence type="ECO:0000256" key="4">
    <source>
        <dbReference type="ARBA" id="ARBA00023136"/>
    </source>
</evidence>
<dbReference type="Proteomes" id="UP001148786">
    <property type="component" value="Unassembled WGS sequence"/>
</dbReference>
<gene>
    <name evidence="7" type="ORF">NLJ89_g10303</name>
</gene>
<dbReference type="OrthoDB" id="77878at2759"/>
<keyword evidence="2" id="KW-0812">Transmembrane</keyword>
<reference evidence="7" key="1">
    <citation type="submission" date="2022-07" db="EMBL/GenBank/DDBJ databases">
        <title>Genome Sequence of Agrocybe chaxingu.</title>
        <authorList>
            <person name="Buettner E."/>
        </authorList>
    </citation>
    <scope>NUCLEOTIDE SEQUENCE</scope>
    <source>
        <strain evidence="7">MP-N11</strain>
    </source>
</reference>
<dbReference type="PANTHER" id="PTHR12265">
    <property type="entry name" value="TRANSMEMBRANE PROTEIN 53"/>
    <property type="match status" value="1"/>
</dbReference>
<evidence type="ECO:0000256" key="5">
    <source>
        <dbReference type="ARBA" id="ARBA00023242"/>
    </source>
</evidence>
<keyword evidence="5" id="KW-0539">Nucleus</keyword>
<comment type="similarity">
    <text evidence="1">Belongs to the TMEM53 family.</text>
</comment>
<protein>
    <recommendedName>
        <fullName evidence="9">Indole-diterpene biosynthesis protein PaxU</fullName>
    </recommendedName>
</protein>
<dbReference type="GO" id="GO:0005640">
    <property type="term" value="C:nuclear outer membrane"/>
    <property type="evidence" value="ECO:0007669"/>
    <property type="project" value="UniProtKB-SubCell"/>
</dbReference>
<name>A0A9W8JQU9_9AGAR</name>
<keyword evidence="8" id="KW-1185">Reference proteome</keyword>